<feature type="compositionally biased region" description="Low complexity" evidence="1">
    <location>
        <begin position="25"/>
        <end position="57"/>
    </location>
</feature>
<feature type="transmembrane region" description="Helical" evidence="2">
    <location>
        <begin position="723"/>
        <end position="741"/>
    </location>
</feature>
<feature type="transmembrane region" description="Helical" evidence="2">
    <location>
        <begin position="689"/>
        <end position="707"/>
    </location>
</feature>
<dbReference type="AlphaFoldDB" id="A0A3N4HY42"/>
<feature type="transmembrane region" description="Helical" evidence="2">
    <location>
        <begin position="615"/>
        <end position="633"/>
    </location>
</feature>
<name>A0A3N4HY42_ASCIM</name>
<organism evidence="4 5">
    <name type="scientific">Ascobolus immersus RN42</name>
    <dbReference type="NCBI Taxonomy" id="1160509"/>
    <lineage>
        <taxon>Eukaryota</taxon>
        <taxon>Fungi</taxon>
        <taxon>Dikarya</taxon>
        <taxon>Ascomycota</taxon>
        <taxon>Pezizomycotina</taxon>
        <taxon>Pezizomycetes</taxon>
        <taxon>Pezizales</taxon>
        <taxon>Ascobolaceae</taxon>
        <taxon>Ascobolus</taxon>
    </lineage>
</organism>
<keyword evidence="2" id="KW-0812">Transmembrane</keyword>
<reference evidence="4 5" key="1">
    <citation type="journal article" date="2018" name="Nat. Ecol. Evol.">
        <title>Pezizomycetes genomes reveal the molecular basis of ectomycorrhizal truffle lifestyle.</title>
        <authorList>
            <person name="Murat C."/>
            <person name="Payen T."/>
            <person name="Noel B."/>
            <person name="Kuo A."/>
            <person name="Morin E."/>
            <person name="Chen J."/>
            <person name="Kohler A."/>
            <person name="Krizsan K."/>
            <person name="Balestrini R."/>
            <person name="Da Silva C."/>
            <person name="Montanini B."/>
            <person name="Hainaut M."/>
            <person name="Levati E."/>
            <person name="Barry K.W."/>
            <person name="Belfiori B."/>
            <person name="Cichocki N."/>
            <person name="Clum A."/>
            <person name="Dockter R.B."/>
            <person name="Fauchery L."/>
            <person name="Guy J."/>
            <person name="Iotti M."/>
            <person name="Le Tacon F."/>
            <person name="Lindquist E.A."/>
            <person name="Lipzen A."/>
            <person name="Malagnac F."/>
            <person name="Mello A."/>
            <person name="Molinier V."/>
            <person name="Miyauchi S."/>
            <person name="Poulain J."/>
            <person name="Riccioni C."/>
            <person name="Rubini A."/>
            <person name="Sitrit Y."/>
            <person name="Splivallo R."/>
            <person name="Traeger S."/>
            <person name="Wang M."/>
            <person name="Zifcakova L."/>
            <person name="Wipf D."/>
            <person name="Zambonelli A."/>
            <person name="Paolocci F."/>
            <person name="Nowrousian M."/>
            <person name="Ottonello S."/>
            <person name="Baldrian P."/>
            <person name="Spatafora J.W."/>
            <person name="Henrissat B."/>
            <person name="Nagy L.G."/>
            <person name="Aury J.M."/>
            <person name="Wincker P."/>
            <person name="Grigoriev I.V."/>
            <person name="Bonfante P."/>
            <person name="Martin F.M."/>
        </authorList>
    </citation>
    <scope>NUCLEOTIDE SEQUENCE [LARGE SCALE GENOMIC DNA]</scope>
    <source>
        <strain evidence="4 5">RN42</strain>
    </source>
</reference>
<dbReference type="EMBL" id="ML119716">
    <property type="protein sequence ID" value="RPA78097.1"/>
    <property type="molecule type" value="Genomic_DNA"/>
</dbReference>
<feature type="region of interest" description="Disordered" evidence="1">
    <location>
        <begin position="25"/>
        <end position="62"/>
    </location>
</feature>
<protein>
    <submittedName>
        <fullName evidence="4">Uncharacterized protein</fullName>
    </submittedName>
</protein>
<feature type="transmembrane region" description="Helical" evidence="2">
    <location>
        <begin position="788"/>
        <end position="807"/>
    </location>
</feature>
<evidence type="ECO:0000256" key="2">
    <source>
        <dbReference type="SAM" id="Phobius"/>
    </source>
</evidence>
<feature type="chain" id="PRO_5018334841" evidence="3">
    <location>
        <begin position="21"/>
        <end position="851"/>
    </location>
</feature>
<evidence type="ECO:0000256" key="1">
    <source>
        <dbReference type="SAM" id="MobiDB-lite"/>
    </source>
</evidence>
<gene>
    <name evidence="4" type="ORF">BJ508DRAFT_364066</name>
</gene>
<keyword evidence="2" id="KW-1133">Transmembrane helix</keyword>
<dbReference type="Proteomes" id="UP000275078">
    <property type="component" value="Unassembled WGS sequence"/>
</dbReference>
<dbReference type="OrthoDB" id="5697735at2759"/>
<evidence type="ECO:0000256" key="3">
    <source>
        <dbReference type="SAM" id="SignalP"/>
    </source>
</evidence>
<proteinExistence type="predicted"/>
<sequence length="851" mass="91614">MKLLNFSALFLASLGSFALATTTESSTSTSTSVTSSTSTSTTATSSAATSTPTPSVAQAGQKPLGDFNIEKIQALLAKHRKPKHDAPKDSSSSREEQLLKIIKKLRKQQHTGGHGKIDAQKVLQCIQGAGYTDDKSAFSFIGMPPLDYWNNLPLLPKLPAKKPKRDLLWERDVYEDDEAKKAIFPLLGLLGLIGKRDLDEDKEAFIGPLISVLGGLLGGIGKRDLDEDEEAKKAIFPLLGLLGLIGKRDLDEDKEAFIGPLISVLGGLLGGIGKRDLDEDEEAKKAIFPLLGLLGLIGKRDLEEDKEAFIGPIISILGGLLGGIGKRDLDEDKEAFIGPIISILGGLLGGIGKRDLDEDKEAFIGPIISILGGLLGGIGKRDLDEDKEAFIGPIISVLGGLLGGIGRRDLDEDKEAFIGPLISVLGGLLGGIGKRDLDDEDKDAILGPIISFFGGLFGGRKRDLDSAQYDKIASVYNPLFPFLIEPGPFGGKLLSDLSKTHKRDEIDDEEKKAIIGPIVNFFKGLFGKRDLEAFEHFAKRDGDLDDLDDDSKKAIIGPIVNFFKGLFGKRDLLDMQDDDKSAFFPDSNQLFFPAKRDVAAPSLAALNDLDDEKKAFIPLLIGAVSGIASLFSGKKRRDLEDFNDDEKKAIIPLILGVGSAIAGIFGGNKKRDGSSTELNLEGLDDEKKAILPLILGAGSALISILGGNKKRDLDDLDETEKKAILPLILGAGSAILSIFGGNKKRDLGDLTDEEKKALLPFLLPVMYSPGLGKRDNIDLENLDDEKKALFPLLIGIGTAVAGMFGGNKKRDTSDFERLVNESLGKRDYSDVQSELEDEKKAFLNLVQTGMF</sequence>
<accession>A0A3N4HY42</accession>
<keyword evidence="2" id="KW-0472">Membrane</keyword>
<evidence type="ECO:0000313" key="5">
    <source>
        <dbReference type="Proteomes" id="UP000275078"/>
    </source>
</evidence>
<evidence type="ECO:0000313" key="4">
    <source>
        <dbReference type="EMBL" id="RPA78097.1"/>
    </source>
</evidence>
<feature type="signal peptide" evidence="3">
    <location>
        <begin position="1"/>
        <end position="20"/>
    </location>
</feature>
<feature type="transmembrane region" description="Helical" evidence="2">
    <location>
        <begin position="649"/>
        <end position="669"/>
    </location>
</feature>
<keyword evidence="3" id="KW-0732">Signal</keyword>
<keyword evidence="5" id="KW-1185">Reference proteome</keyword>